<evidence type="ECO:0000313" key="11">
    <source>
        <dbReference type="Proteomes" id="UP000184327"/>
    </source>
</evidence>
<dbReference type="RefSeq" id="WP_084522740.1">
    <property type="nucleotide sequence ID" value="NZ_FQUZ01000004.1"/>
</dbReference>
<feature type="transmembrane region" description="Helical" evidence="8">
    <location>
        <begin position="165"/>
        <end position="185"/>
    </location>
</feature>
<dbReference type="GO" id="GO:0015385">
    <property type="term" value="F:sodium:proton antiporter activity"/>
    <property type="evidence" value="ECO:0007669"/>
    <property type="project" value="TreeGrafter"/>
</dbReference>
<dbReference type="PROSITE" id="PS50850">
    <property type="entry name" value="MFS"/>
    <property type="match status" value="1"/>
</dbReference>
<keyword evidence="4" id="KW-1003">Cell membrane</keyword>
<dbReference type="InterPro" id="IPR036259">
    <property type="entry name" value="MFS_trans_sf"/>
</dbReference>
<gene>
    <name evidence="10" type="ORF">SAMN02745117_00558</name>
</gene>
<dbReference type="PANTHER" id="PTHR23502:SF132">
    <property type="entry name" value="POLYAMINE TRANSPORTER 2-RELATED"/>
    <property type="match status" value="1"/>
</dbReference>
<dbReference type="InterPro" id="IPR020846">
    <property type="entry name" value="MFS_dom"/>
</dbReference>
<feature type="transmembrane region" description="Helical" evidence="8">
    <location>
        <begin position="102"/>
        <end position="123"/>
    </location>
</feature>
<dbReference type="OrthoDB" id="9814303at2"/>
<evidence type="ECO:0000256" key="4">
    <source>
        <dbReference type="ARBA" id="ARBA00022475"/>
    </source>
</evidence>
<evidence type="ECO:0000256" key="3">
    <source>
        <dbReference type="ARBA" id="ARBA00022448"/>
    </source>
</evidence>
<evidence type="ECO:0000256" key="5">
    <source>
        <dbReference type="ARBA" id="ARBA00022692"/>
    </source>
</evidence>
<dbReference type="Pfam" id="PF07690">
    <property type="entry name" value="MFS_1"/>
    <property type="match status" value="1"/>
</dbReference>
<dbReference type="InterPro" id="IPR011701">
    <property type="entry name" value="MFS"/>
</dbReference>
<dbReference type="NCBIfam" id="TIGR00710">
    <property type="entry name" value="efflux_Bcr_CflA"/>
    <property type="match status" value="1"/>
</dbReference>
<feature type="transmembrane region" description="Helical" evidence="8">
    <location>
        <begin position="368"/>
        <end position="388"/>
    </location>
</feature>
<dbReference type="GO" id="GO:0042910">
    <property type="term" value="F:xenobiotic transmembrane transporter activity"/>
    <property type="evidence" value="ECO:0007669"/>
    <property type="project" value="InterPro"/>
</dbReference>
<feature type="domain" description="Major facilitator superfamily (MFS) profile" evidence="9">
    <location>
        <begin position="11"/>
        <end position="393"/>
    </location>
</feature>
<organism evidence="10 11">
    <name type="scientific">Lampropedia hyalina DSM 16112</name>
    <dbReference type="NCBI Taxonomy" id="1122156"/>
    <lineage>
        <taxon>Bacteria</taxon>
        <taxon>Pseudomonadati</taxon>
        <taxon>Pseudomonadota</taxon>
        <taxon>Betaproteobacteria</taxon>
        <taxon>Burkholderiales</taxon>
        <taxon>Comamonadaceae</taxon>
        <taxon>Lampropedia</taxon>
    </lineage>
</organism>
<feature type="transmembrane region" description="Helical" evidence="8">
    <location>
        <begin position="343"/>
        <end position="362"/>
    </location>
</feature>
<evidence type="ECO:0000256" key="8">
    <source>
        <dbReference type="RuleBase" id="RU365088"/>
    </source>
</evidence>
<keyword evidence="7 8" id="KW-0472">Membrane</keyword>
<dbReference type="GO" id="GO:1990961">
    <property type="term" value="P:xenobiotic detoxification by transmembrane export across the plasma membrane"/>
    <property type="evidence" value="ECO:0007669"/>
    <property type="project" value="InterPro"/>
</dbReference>
<feature type="transmembrane region" description="Helical" evidence="8">
    <location>
        <begin position="50"/>
        <end position="69"/>
    </location>
</feature>
<comment type="caution">
    <text evidence="8">Lacks conserved residue(s) required for the propagation of feature annotation.</text>
</comment>
<proteinExistence type="inferred from homology"/>
<comment type="subcellular location">
    <subcellularLocation>
        <location evidence="8">Cell inner membrane</location>
        <topology evidence="8">Multi-pass membrane protein</topology>
    </subcellularLocation>
    <subcellularLocation>
        <location evidence="1">Cell membrane</location>
        <topology evidence="1">Multi-pass membrane protein</topology>
    </subcellularLocation>
</comment>
<dbReference type="AlphaFoldDB" id="A0A1M4USQ2"/>
<feature type="transmembrane region" description="Helical" evidence="8">
    <location>
        <begin position="306"/>
        <end position="331"/>
    </location>
</feature>
<sequence length="398" mass="42317">MSKPSIPLKVLIPVLAMLSAFAPVATDMYLPGLSLMTEVFQTTTGRVQATISVFFLGLAIGQSIYGPLIDRFGRKPPLLVGVGLYVLASLACMWVTDIGWFIAMRFLQAVGGAAGMLIGRAIINDLFDRTETARVLSLMMMVIILAPILAPIAGGWLVVNVSWQSIFAVMLVFGVVCLLLVVFLIPETLPPGHRQELGFGRVVHTYAQLLTRPAFAIPALCGALAQSCMFAYITGSEFVFTQLYGLSAQQYGWLFALNAAGIIVATNGNRFSLKRWPIERIFTAALVANAVFAAALVLLVGSPSLWWFVLPLWLLIGTLGFIGANAAAIAMSASGRTAGSGSGLIGVMQFGIAFAVSSTVAATQNGTAYPMALTMLVCSTAACVLWFGTRRRMATVSG</sequence>
<comment type="similarity">
    <text evidence="2 8">Belongs to the major facilitator superfamily. Bcr/CmlA family.</text>
</comment>
<evidence type="ECO:0000256" key="7">
    <source>
        <dbReference type="ARBA" id="ARBA00023136"/>
    </source>
</evidence>
<feature type="transmembrane region" description="Helical" evidence="8">
    <location>
        <begin position="253"/>
        <end position="269"/>
    </location>
</feature>
<dbReference type="STRING" id="1122156.SAMN02745117_00558"/>
<keyword evidence="6 8" id="KW-1133">Transmembrane helix</keyword>
<feature type="transmembrane region" description="Helical" evidence="8">
    <location>
        <begin position="281"/>
        <end position="300"/>
    </location>
</feature>
<dbReference type="Gene3D" id="1.20.1720.10">
    <property type="entry name" value="Multidrug resistance protein D"/>
    <property type="match status" value="1"/>
</dbReference>
<evidence type="ECO:0000256" key="6">
    <source>
        <dbReference type="ARBA" id="ARBA00022989"/>
    </source>
</evidence>
<protein>
    <recommendedName>
        <fullName evidence="8">Bcr/CflA family efflux transporter</fullName>
    </recommendedName>
</protein>
<keyword evidence="3 8" id="KW-0813">Transport</keyword>
<evidence type="ECO:0000313" key="10">
    <source>
        <dbReference type="EMBL" id="SHE59643.1"/>
    </source>
</evidence>
<dbReference type="Proteomes" id="UP000184327">
    <property type="component" value="Unassembled WGS sequence"/>
</dbReference>
<reference evidence="10 11" key="1">
    <citation type="submission" date="2016-11" db="EMBL/GenBank/DDBJ databases">
        <authorList>
            <person name="Jaros S."/>
            <person name="Januszkiewicz K."/>
            <person name="Wedrychowicz H."/>
        </authorList>
    </citation>
    <scope>NUCLEOTIDE SEQUENCE [LARGE SCALE GENOMIC DNA]</scope>
    <source>
        <strain evidence="10 11">DSM 16112</strain>
    </source>
</reference>
<dbReference type="CDD" id="cd17320">
    <property type="entry name" value="MFS_MdfA_MDR_like"/>
    <property type="match status" value="1"/>
</dbReference>
<evidence type="ECO:0000259" key="9">
    <source>
        <dbReference type="PROSITE" id="PS50850"/>
    </source>
</evidence>
<keyword evidence="5 8" id="KW-0812">Transmembrane</keyword>
<dbReference type="PANTHER" id="PTHR23502">
    <property type="entry name" value="MAJOR FACILITATOR SUPERFAMILY"/>
    <property type="match status" value="1"/>
</dbReference>
<feature type="transmembrane region" description="Helical" evidence="8">
    <location>
        <begin position="214"/>
        <end position="233"/>
    </location>
</feature>
<dbReference type="EMBL" id="FQUZ01000004">
    <property type="protein sequence ID" value="SHE59643.1"/>
    <property type="molecule type" value="Genomic_DNA"/>
</dbReference>
<name>A0A1M4USQ2_9BURK</name>
<dbReference type="InterPro" id="IPR004812">
    <property type="entry name" value="Efflux_drug-R_Bcr/CmlA"/>
</dbReference>
<feature type="transmembrane region" description="Helical" evidence="8">
    <location>
        <begin position="135"/>
        <end position="159"/>
    </location>
</feature>
<feature type="transmembrane region" description="Helical" evidence="8">
    <location>
        <begin position="78"/>
        <end position="96"/>
    </location>
</feature>
<accession>A0A1M4USQ2</accession>
<dbReference type="SUPFAM" id="SSF103473">
    <property type="entry name" value="MFS general substrate transporter"/>
    <property type="match status" value="1"/>
</dbReference>
<evidence type="ECO:0000256" key="1">
    <source>
        <dbReference type="ARBA" id="ARBA00004651"/>
    </source>
</evidence>
<keyword evidence="8" id="KW-0997">Cell inner membrane</keyword>
<dbReference type="GO" id="GO:0005886">
    <property type="term" value="C:plasma membrane"/>
    <property type="evidence" value="ECO:0007669"/>
    <property type="project" value="UniProtKB-SubCell"/>
</dbReference>
<dbReference type="FunFam" id="1.20.1720.10:FF:000005">
    <property type="entry name" value="Bcr/CflA family efflux transporter"/>
    <property type="match status" value="1"/>
</dbReference>
<keyword evidence="11" id="KW-1185">Reference proteome</keyword>
<evidence type="ECO:0000256" key="2">
    <source>
        <dbReference type="ARBA" id="ARBA00006236"/>
    </source>
</evidence>